<dbReference type="InterPro" id="IPR044722">
    <property type="entry name" value="SecA_SF2_C"/>
</dbReference>
<comment type="similarity">
    <text evidence="2">Belongs to the SecA family.</text>
</comment>
<dbReference type="SUPFAM" id="SSF81886">
    <property type="entry name" value="Helical scaffold and wing domains of SecA"/>
    <property type="match status" value="1"/>
</dbReference>
<dbReference type="InterPro" id="IPR014018">
    <property type="entry name" value="SecA_motor_DEAD"/>
</dbReference>
<keyword evidence="4" id="KW-0963">Cytoplasm</keyword>
<dbReference type="EMBL" id="JAFHDT010000025">
    <property type="protein sequence ID" value="KAI7791255.1"/>
    <property type="molecule type" value="Genomic_DNA"/>
</dbReference>
<keyword evidence="6" id="KW-0067">ATP-binding</keyword>
<organism evidence="13 14">
    <name type="scientific">Triplophysa rosa</name>
    <name type="common">Cave loach</name>
    <dbReference type="NCBI Taxonomy" id="992332"/>
    <lineage>
        <taxon>Eukaryota</taxon>
        <taxon>Metazoa</taxon>
        <taxon>Chordata</taxon>
        <taxon>Craniata</taxon>
        <taxon>Vertebrata</taxon>
        <taxon>Euteleostomi</taxon>
        <taxon>Actinopterygii</taxon>
        <taxon>Neopterygii</taxon>
        <taxon>Teleostei</taxon>
        <taxon>Ostariophysi</taxon>
        <taxon>Cypriniformes</taxon>
        <taxon>Nemacheilidae</taxon>
        <taxon>Triplophysa</taxon>
    </lineage>
</organism>
<evidence type="ECO:0000256" key="7">
    <source>
        <dbReference type="ARBA" id="ARBA00022927"/>
    </source>
</evidence>
<dbReference type="GO" id="GO:0005524">
    <property type="term" value="F:ATP binding"/>
    <property type="evidence" value="ECO:0007669"/>
    <property type="project" value="UniProtKB-KW"/>
</dbReference>
<dbReference type="GO" id="GO:0005886">
    <property type="term" value="C:plasma membrane"/>
    <property type="evidence" value="ECO:0007669"/>
    <property type="project" value="TreeGrafter"/>
</dbReference>
<evidence type="ECO:0000256" key="3">
    <source>
        <dbReference type="ARBA" id="ARBA00022448"/>
    </source>
</evidence>
<dbReference type="InterPro" id="IPR020937">
    <property type="entry name" value="SecA_CS"/>
</dbReference>
<dbReference type="PROSITE" id="PS51194">
    <property type="entry name" value="HELICASE_CTER"/>
    <property type="match status" value="1"/>
</dbReference>
<dbReference type="PANTHER" id="PTHR30612">
    <property type="entry name" value="SECA INNER MEMBRANE COMPONENT OF SEC PROTEIN SECRETION SYSTEM"/>
    <property type="match status" value="1"/>
</dbReference>
<evidence type="ECO:0000256" key="4">
    <source>
        <dbReference type="ARBA" id="ARBA00022490"/>
    </source>
</evidence>
<dbReference type="Pfam" id="PF21090">
    <property type="entry name" value="P-loop_SecA"/>
    <property type="match status" value="1"/>
</dbReference>
<feature type="domain" description="SecA family profile" evidence="12">
    <location>
        <begin position="1"/>
        <end position="225"/>
    </location>
</feature>
<dbReference type="InterPro" id="IPR000185">
    <property type="entry name" value="SecA"/>
</dbReference>
<comment type="caution">
    <text evidence="13">The sequence shown here is derived from an EMBL/GenBank/DDBJ whole genome shotgun (WGS) entry which is preliminary data.</text>
</comment>
<dbReference type="PROSITE" id="PS01312">
    <property type="entry name" value="SECA"/>
    <property type="match status" value="1"/>
</dbReference>
<feature type="domain" description="Helicase C-terminal" evidence="11">
    <location>
        <begin position="52"/>
        <end position="241"/>
    </location>
</feature>
<evidence type="ECO:0000313" key="13">
    <source>
        <dbReference type="EMBL" id="KAI7791255.1"/>
    </source>
</evidence>
<accession>A0A9W7T5W5</accession>
<dbReference type="CDD" id="cd18803">
    <property type="entry name" value="SF2_C_secA"/>
    <property type="match status" value="1"/>
</dbReference>
<dbReference type="PANTHER" id="PTHR30612:SF0">
    <property type="entry name" value="CHLOROPLAST PROTEIN-TRANSPORTING ATPASE"/>
    <property type="match status" value="1"/>
</dbReference>
<evidence type="ECO:0000256" key="1">
    <source>
        <dbReference type="ARBA" id="ARBA00004170"/>
    </source>
</evidence>
<dbReference type="Gene3D" id="3.40.50.300">
    <property type="entry name" value="P-loop containing nucleotide triphosphate hydrolases"/>
    <property type="match status" value="3"/>
</dbReference>
<reference evidence="13" key="1">
    <citation type="submission" date="2021-02" db="EMBL/GenBank/DDBJ databases">
        <title>Comparative genomics reveals that relaxation of natural selection precedes convergent phenotypic evolution of cavefish.</title>
        <authorList>
            <person name="Peng Z."/>
        </authorList>
    </citation>
    <scope>NUCLEOTIDE SEQUENCE</scope>
    <source>
        <tissue evidence="13">Muscle</tissue>
    </source>
</reference>
<dbReference type="InterPro" id="IPR011116">
    <property type="entry name" value="SecA_Wing/Scaffold"/>
</dbReference>
<dbReference type="GO" id="GO:0006605">
    <property type="term" value="P:protein targeting"/>
    <property type="evidence" value="ECO:0007669"/>
    <property type="project" value="InterPro"/>
</dbReference>
<evidence type="ECO:0000259" key="11">
    <source>
        <dbReference type="PROSITE" id="PS51194"/>
    </source>
</evidence>
<evidence type="ECO:0008006" key="15">
    <source>
        <dbReference type="Google" id="ProtNLM"/>
    </source>
</evidence>
<keyword evidence="14" id="KW-1185">Reference proteome</keyword>
<dbReference type="InterPro" id="IPR027417">
    <property type="entry name" value="P-loop_NTPase"/>
</dbReference>
<comment type="subcellular location">
    <subcellularLocation>
        <location evidence="1">Membrane</location>
        <topology evidence="1">Peripheral membrane protein</topology>
    </subcellularLocation>
</comment>
<evidence type="ECO:0000256" key="8">
    <source>
        <dbReference type="ARBA" id="ARBA00022967"/>
    </source>
</evidence>
<dbReference type="Pfam" id="PF07516">
    <property type="entry name" value="SecA_SW"/>
    <property type="match status" value="1"/>
</dbReference>
<keyword evidence="9" id="KW-0811">Translocation</keyword>
<name>A0A9W7T5W5_TRIRA</name>
<evidence type="ECO:0000259" key="12">
    <source>
        <dbReference type="PROSITE" id="PS51196"/>
    </source>
</evidence>
<keyword evidence="8" id="KW-1278">Translocase</keyword>
<dbReference type="GO" id="GO:0071806">
    <property type="term" value="P:protein transmembrane transport"/>
    <property type="evidence" value="ECO:0007669"/>
    <property type="project" value="UniProtKB-ARBA"/>
</dbReference>
<dbReference type="GO" id="GO:0006886">
    <property type="term" value="P:intracellular protein transport"/>
    <property type="evidence" value="ECO:0007669"/>
    <property type="project" value="InterPro"/>
</dbReference>
<proteinExistence type="inferred from homology"/>
<dbReference type="PROSITE" id="PS51196">
    <property type="entry name" value="SECA_MOTOR_DEAD"/>
    <property type="match status" value="1"/>
</dbReference>
<dbReference type="AlphaFoldDB" id="A0A9W7T5W5"/>
<keyword evidence="3" id="KW-0813">Transport</keyword>
<dbReference type="GO" id="GO:0017038">
    <property type="term" value="P:protein import"/>
    <property type="evidence" value="ECO:0007669"/>
    <property type="project" value="InterPro"/>
</dbReference>
<dbReference type="GO" id="GO:0005829">
    <property type="term" value="C:cytosol"/>
    <property type="evidence" value="ECO:0007669"/>
    <property type="project" value="TreeGrafter"/>
</dbReference>
<dbReference type="InterPro" id="IPR036266">
    <property type="entry name" value="SecA_Wing/Scaffold_sf"/>
</dbReference>
<protein>
    <recommendedName>
        <fullName evidence="15">Protein translocase subunit SecA</fullName>
    </recommendedName>
</protein>
<keyword evidence="7" id="KW-0653">Protein transport</keyword>
<evidence type="ECO:0000256" key="10">
    <source>
        <dbReference type="ARBA" id="ARBA00023136"/>
    </source>
</evidence>
<sequence length="264" mass="29438">MYPKISGMTGTAITEVDEFKEIYNLDVIQIPTNMPNKRTDLNDLIYMKKSAKLKAILESIQDSHKKGQPILIGVTSVEKSEELSDILKKNKIKHNVLNAKNHAKEAEIINQAGKRGSVTIATNMAGRGTDIRLGGNTESEPENKEKITQEAIEIEKLGGLLIIGTERNESRRVDNQLRGRSGRQGSAGVTQFFLSLEDDLMCIFGGEKLNSIMNKLGMKDDEAISHKWVTGALDSAQKKVESYNYELRKNLIRYDDTKNGKVTL</sequence>
<keyword evidence="10" id="KW-0472">Membrane</keyword>
<gene>
    <name evidence="13" type="ORF">IRJ41_013780</name>
</gene>
<evidence type="ECO:0000256" key="6">
    <source>
        <dbReference type="ARBA" id="ARBA00022840"/>
    </source>
</evidence>
<evidence type="ECO:0000256" key="9">
    <source>
        <dbReference type="ARBA" id="ARBA00023010"/>
    </source>
</evidence>
<keyword evidence="5" id="KW-0547">Nucleotide-binding</keyword>
<dbReference type="FunFam" id="3.40.50.300:FF:000113">
    <property type="entry name" value="Preprotein translocase subunit SecA"/>
    <property type="match status" value="1"/>
</dbReference>
<evidence type="ECO:0000256" key="5">
    <source>
        <dbReference type="ARBA" id="ARBA00022741"/>
    </source>
</evidence>
<dbReference type="Proteomes" id="UP001059041">
    <property type="component" value="Linkage Group LG25"/>
</dbReference>
<evidence type="ECO:0000256" key="2">
    <source>
        <dbReference type="ARBA" id="ARBA00007650"/>
    </source>
</evidence>
<dbReference type="InterPro" id="IPR001650">
    <property type="entry name" value="Helicase_C-like"/>
</dbReference>
<dbReference type="SUPFAM" id="SSF52540">
    <property type="entry name" value="P-loop containing nucleoside triphosphate hydrolases"/>
    <property type="match status" value="1"/>
</dbReference>
<evidence type="ECO:0000313" key="14">
    <source>
        <dbReference type="Proteomes" id="UP001059041"/>
    </source>
</evidence>
<dbReference type="Gene3D" id="1.10.3060.10">
    <property type="entry name" value="Helical scaffold and wing domains of SecA"/>
    <property type="match status" value="1"/>
</dbReference>